<keyword evidence="2" id="KW-1185">Reference proteome</keyword>
<dbReference type="EMBL" id="JAKKPZ010000085">
    <property type="protein sequence ID" value="KAI1703277.1"/>
    <property type="molecule type" value="Genomic_DNA"/>
</dbReference>
<name>A0AAD4MR61_9BILA</name>
<evidence type="ECO:0000313" key="1">
    <source>
        <dbReference type="EMBL" id="KAI1703277.1"/>
    </source>
</evidence>
<dbReference type="Proteomes" id="UP001201812">
    <property type="component" value="Unassembled WGS sequence"/>
</dbReference>
<protein>
    <submittedName>
        <fullName evidence="1">Uncharacterized protein</fullName>
    </submittedName>
</protein>
<dbReference type="AlphaFoldDB" id="A0AAD4MR61"/>
<accession>A0AAD4MR61</accession>
<comment type="caution">
    <text evidence="1">The sequence shown here is derived from an EMBL/GenBank/DDBJ whole genome shotgun (WGS) entry which is preliminary data.</text>
</comment>
<sequence length="333" mass="38925">MICIISKVGSLFVRNIPRPIAPNRNKILLIDVVANFTRDELERYIQLTCRLLNQIVIRHFPYKPFRVLDYLLYIRPNRYLETVGLKEGSQWLHDGAPALNAVTGKWVTTKGCSFNSLENMRPFLVKSVRVSRMNVFLPANYEFTQDYVAALKSIAHVWEGAKMEFSIVQHVESNLGSYTRLIENQDFLRCSHLKCCDEILKISLQIYPSIYKLDVLEVSCFSPEAHKNMEHMIEVVEGQVHYPNSKTIFVLTETKLNDELLVTKVFEQHMRKKFSTSVAPQKFQIVFKISAPSLIVTFNEYHIENHHTKEILELEYIQDADYLEYYILHRFPM</sequence>
<reference evidence="1" key="1">
    <citation type="submission" date="2022-01" db="EMBL/GenBank/DDBJ databases">
        <title>Genome Sequence Resource for Two Populations of Ditylenchus destructor, the Migratory Endoparasitic Phytonematode.</title>
        <authorList>
            <person name="Zhang H."/>
            <person name="Lin R."/>
            <person name="Xie B."/>
        </authorList>
    </citation>
    <scope>NUCLEOTIDE SEQUENCE</scope>
    <source>
        <strain evidence="1">BazhouSP</strain>
    </source>
</reference>
<organism evidence="1 2">
    <name type="scientific">Ditylenchus destructor</name>
    <dbReference type="NCBI Taxonomy" id="166010"/>
    <lineage>
        <taxon>Eukaryota</taxon>
        <taxon>Metazoa</taxon>
        <taxon>Ecdysozoa</taxon>
        <taxon>Nematoda</taxon>
        <taxon>Chromadorea</taxon>
        <taxon>Rhabditida</taxon>
        <taxon>Tylenchina</taxon>
        <taxon>Tylenchomorpha</taxon>
        <taxon>Sphaerularioidea</taxon>
        <taxon>Anguinidae</taxon>
        <taxon>Anguininae</taxon>
        <taxon>Ditylenchus</taxon>
    </lineage>
</organism>
<gene>
    <name evidence="1" type="ORF">DdX_15012</name>
</gene>
<proteinExistence type="predicted"/>
<evidence type="ECO:0000313" key="2">
    <source>
        <dbReference type="Proteomes" id="UP001201812"/>
    </source>
</evidence>